<sequence length="471" mass="48432">MDFHRLPSGPRFPRARLSAVRPHLGAGLMAGLAFLAAGTLPLSAEPVQELKQSIDAAGTAVNRQLGEWLGVAPDKPARRKASTKPKVNASVPLPRPRPQDVGAPAAASTAADIPSPAPRDVTEAGSAPADTDVSAPVTLAPPASPAEPRPTPPTEPAVAASPPPESSAKPDEEPAAQARNEAPARMEAPAEPAAEALVPLPTPGPERELAALPPVPHSAPTPPPPASEPEGRIAVPTICPELSNDNLGVFTPVAVTATNTACTVDRGVSLSAVRMKDGRLVTLEPAATLRCEMAAAVARWVRNDIEPAIATLGAPLDKVMVAASQQCRPRNRVPGAKISEHGKGNAIDTGGYVLKDGRRFVIGVPSAGSSDQAMPVAFQEQLKASACAEFTTILGPGSDGYHERHLHVDRAVRRSGAVLCQWAVADAKAKAPSPPKKPDMPAENDATEGSSRDDHPAPGAASGAENPGTSQ</sequence>
<dbReference type="OrthoDB" id="9809788at2"/>
<evidence type="ECO:0000259" key="2">
    <source>
        <dbReference type="Pfam" id="PF06904"/>
    </source>
</evidence>
<accession>A0A4R1I5T1</accession>
<evidence type="ECO:0000256" key="1">
    <source>
        <dbReference type="SAM" id="MobiDB-lite"/>
    </source>
</evidence>
<feature type="region of interest" description="Disordered" evidence="1">
    <location>
        <begin position="426"/>
        <end position="471"/>
    </location>
</feature>
<feature type="compositionally biased region" description="Low complexity" evidence="1">
    <location>
        <begin position="175"/>
        <end position="199"/>
    </location>
</feature>
<feature type="domain" description="Extensin-like C-terminal" evidence="2">
    <location>
        <begin position="248"/>
        <end position="421"/>
    </location>
</feature>
<evidence type="ECO:0000313" key="4">
    <source>
        <dbReference type="Proteomes" id="UP000295030"/>
    </source>
</evidence>
<dbReference type="Pfam" id="PF06904">
    <property type="entry name" value="Extensin-like_C"/>
    <property type="match status" value="1"/>
</dbReference>
<reference evidence="3 4" key="1">
    <citation type="submission" date="2019-03" db="EMBL/GenBank/DDBJ databases">
        <title>Genomic Encyclopedia of Type Strains, Phase IV (KMG-IV): sequencing the most valuable type-strain genomes for metagenomic binning, comparative biology and taxonomic classification.</title>
        <authorList>
            <person name="Goeker M."/>
        </authorList>
    </citation>
    <scope>NUCLEOTIDE SEQUENCE [LARGE SCALE GENOMIC DNA]</scope>
    <source>
        <strain evidence="3 4">DSM 101</strain>
    </source>
</reference>
<evidence type="ECO:0000313" key="3">
    <source>
        <dbReference type="EMBL" id="TCK30714.1"/>
    </source>
</evidence>
<protein>
    <recommendedName>
        <fullName evidence="2">Extensin-like C-terminal domain-containing protein</fullName>
    </recommendedName>
</protein>
<dbReference type="Proteomes" id="UP000295030">
    <property type="component" value="Unassembled WGS sequence"/>
</dbReference>
<dbReference type="AlphaFoldDB" id="A0A4R1I5T1"/>
<organism evidence="3 4">
    <name type="scientific">Ancylobacter aquaticus</name>
    <dbReference type="NCBI Taxonomy" id="100"/>
    <lineage>
        <taxon>Bacteria</taxon>
        <taxon>Pseudomonadati</taxon>
        <taxon>Pseudomonadota</taxon>
        <taxon>Alphaproteobacteria</taxon>
        <taxon>Hyphomicrobiales</taxon>
        <taxon>Xanthobacteraceae</taxon>
        <taxon>Ancylobacter</taxon>
    </lineage>
</organism>
<name>A0A4R1I5T1_ANCAQ</name>
<gene>
    <name evidence="3" type="ORF">EV667_0812</name>
</gene>
<dbReference type="EMBL" id="SMFY01000001">
    <property type="protein sequence ID" value="TCK30714.1"/>
    <property type="molecule type" value="Genomic_DNA"/>
</dbReference>
<dbReference type="InterPro" id="IPR009683">
    <property type="entry name" value="Extensin-like_C"/>
</dbReference>
<comment type="caution">
    <text evidence="3">The sequence shown here is derived from an EMBL/GenBank/DDBJ whole genome shotgun (WGS) entry which is preliminary data.</text>
</comment>
<proteinExistence type="predicted"/>
<feature type="region of interest" description="Disordered" evidence="1">
    <location>
        <begin position="71"/>
        <end position="232"/>
    </location>
</feature>
<feature type="compositionally biased region" description="Pro residues" evidence="1">
    <location>
        <begin position="213"/>
        <end position="227"/>
    </location>
</feature>
<feature type="compositionally biased region" description="Low complexity" evidence="1">
    <location>
        <begin position="103"/>
        <end position="114"/>
    </location>
</feature>
<feature type="compositionally biased region" description="Pro residues" evidence="1">
    <location>
        <begin position="142"/>
        <end position="165"/>
    </location>
</feature>
<keyword evidence="4" id="KW-1185">Reference proteome</keyword>